<dbReference type="AlphaFoldDB" id="A0A0F9S557"/>
<keyword evidence="1" id="KW-0812">Transmembrane</keyword>
<accession>A0A0F9S557</accession>
<gene>
    <name evidence="2" type="ORF">LCGC14_0496220</name>
</gene>
<protein>
    <submittedName>
        <fullName evidence="2">Uncharacterized protein</fullName>
    </submittedName>
</protein>
<evidence type="ECO:0000256" key="1">
    <source>
        <dbReference type="SAM" id="Phobius"/>
    </source>
</evidence>
<keyword evidence="1" id="KW-1133">Transmembrane helix</keyword>
<feature type="transmembrane region" description="Helical" evidence="1">
    <location>
        <begin position="304"/>
        <end position="323"/>
    </location>
</feature>
<feature type="transmembrane region" description="Helical" evidence="1">
    <location>
        <begin position="195"/>
        <end position="223"/>
    </location>
</feature>
<feature type="transmembrane region" description="Helical" evidence="1">
    <location>
        <begin position="229"/>
        <end position="251"/>
    </location>
</feature>
<organism evidence="2">
    <name type="scientific">marine sediment metagenome</name>
    <dbReference type="NCBI Taxonomy" id="412755"/>
    <lineage>
        <taxon>unclassified sequences</taxon>
        <taxon>metagenomes</taxon>
        <taxon>ecological metagenomes</taxon>
    </lineage>
</organism>
<evidence type="ECO:0000313" key="2">
    <source>
        <dbReference type="EMBL" id="KKN63985.1"/>
    </source>
</evidence>
<keyword evidence="1" id="KW-0472">Membrane</keyword>
<name>A0A0F9S557_9ZZZZ</name>
<feature type="transmembrane region" description="Helical" evidence="1">
    <location>
        <begin position="115"/>
        <end position="141"/>
    </location>
</feature>
<reference evidence="2" key="1">
    <citation type="journal article" date="2015" name="Nature">
        <title>Complex archaea that bridge the gap between prokaryotes and eukaryotes.</title>
        <authorList>
            <person name="Spang A."/>
            <person name="Saw J.H."/>
            <person name="Jorgensen S.L."/>
            <person name="Zaremba-Niedzwiedzka K."/>
            <person name="Martijn J."/>
            <person name="Lind A.E."/>
            <person name="van Eijk R."/>
            <person name="Schleper C."/>
            <person name="Guy L."/>
            <person name="Ettema T.J."/>
        </authorList>
    </citation>
    <scope>NUCLEOTIDE SEQUENCE</scope>
</reference>
<comment type="caution">
    <text evidence="2">The sequence shown here is derived from an EMBL/GenBank/DDBJ whole genome shotgun (WGS) entry which is preliminary data.</text>
</comment>
<dbReference type="EMBL" id="LAZR01000571">
    <property type="protein sequence ID" value="KKN63985.1"/>
    <property type="molecule type" value="Genomic_DNA"/>
</dbReference>
<proteinExistence type="predicted"/>
<feature type="transmembrane region" description="Helical" evidence="1">
    <location>
        <begin position="153"/>
        <end position="174"/>
    </location>
</feature>
<sequence>MEESITILVENYNISESKYEFGKQVLTAVKIPLLKKILKELPFGKDALIPPRIITDKIIISKREDDLYYFNFNFTSSYFLSNRDNRYSNKKSHEFKLEELEDLLKPPEKSKYKKIFAVFQAVVGRVWFLNVILNIIFFISFLIQELDKRDANIIFITFLIWLNIFCAYSLIFGITKIIKLKDEPQKIKLEYSIPFITVFETVDVSETIIVIGQFFLYGFAIIYQRNITVSHIIGLILIGIVLGSLLIIFTINYKFSRMSKFLYLHMLYNILHNHLEGNEKQFCFQITLALKEKPLLSSEKIPKFFTLFSVLLTFIPIITYLFVYG</sequence>